<organism evidence="10 11">
    <name type="scientific">Tolypothrix tenuis PCC 7101</name>
    <dbReference type="NCBI Taxonomy" id="231146"/>
    <lineage>
        <taxon>Bacteria</taxon>
        <taxon>Bacillati</taxon>
        <taxon>Cyanobacteriota</taxon>
        <taxon>Cyanophyceae</taxon>
        <taxon>Nostocales</taxon>
        <taxon>Tolypothrichaceae</taxon>
        <taxon>Tolypothrix</taxon>
    </lineage>
</organism>
<dbReference type="Pfam" id="PF00512">
    <property type="entry name" value="HisKA"/>
    <property type="match status" value="1"/>
</dbReference>
<evidence type="ECO:0000256" key="5">
    <source>
        <dbReference type="ARBA" id="ARBA00022777"/>
    </source>
</evidence>
<dbReference type="SUPFAM" id="SSF55874">
    <property type="entry name" value="ATPase domain of HSP90 chaperone/DNA topoisomerase II/histidine kinase"/>
    <property type="match status" value="1"/>
</dbReference>
<dbReference type="InterPro" id="IPR036097">
    <property type="entry name" value="HisK_dim/P_sf"/>
</dbReference>
<keyword evidence="3" id="KW-0597">Phosphoprotein</keyword>
<comment type="function">
    <text evidence="7">Photoreceptor which exists in two forms that are reversibly interconvertible by light: the R form that absorbs maximally in the red region of the spectrum and the FR form that absorbs maximally in the far-red region.</text>
</comment>
<proteinExistence type="predicted"/>
<sequence>MPHAQCPIPMKLFSAKLLSNNSQLSRLTVISSLFVAVMLMEFSTPTEYVFGYLYTGPILLTNSWFGGIATLQATLIAVCLTILNLWLPEGGVIKASTIASRAIASMALIVTGILSDRLRRSQDAIALTRAKLESQEELVKLREDFASTLTHDLKTPLLGAIETIKAFQQEKFGPVLPTQQQVLATMARSHQTSLQLLETLLDIYRNDTEGLKLDLAPVDLTNLAEDASSSLIELAANRRVHLSMSYGDSDWRRALWVQGDALQLQRVFNNLLLNAINHSRRGARVEVVLETQASYQVVKILDTGAGIAPEEFPYLFERFYQGHSDRQAKGSGLGLYLSRQIIEAHGGIIWAENKVPTGAMFAFKLPVYPFQSAVTV</sequence>
<name>A0A1Z4N6U2_9CYAN</name>
<evidence type="ECO:0000313" key="10">
    <source>
        <dbReference type="EMBL" id="BAZ01392.1"/>
    </source>
</evidence>
<keyword evidence="6" id="KW-0902">Two-component regulatory system</keyword>
<feature type="domain" description="Histidine kinase" evidence="9">
    <location>
        <begin position="148"/>
        <end position="369"/>
    </location>
</feature>
<dbReference type="InterPro" id="IPR003594">
    <property type="entry name" value="HATPase_dom"/>
</dbReference>
<dbReference type="InterPro" id="IPR036890">
    <property type="entry name" value="HATPase_C_sf"/>
</dbReference>
<dbReference type="GO" id="GO:0000155">
    <property type="term" value="F:phosphorelay sensor kinase activity"/>
    <property type="evidence" value="ECO:0007669"/>
    <property type="project" value="InterPro"/>
</dbReference>
<dbReference type="SMART" id="SM00387">
    <property type="entry name" value="HATPase_c"/>
    <property type="match status" value="1"/>
</dbReference>
<feature type="transmembrane region" description="Helical" evidence="8">
    <location>
        <begin position="98"/>
        <end position="115"/>
    </location>
</feature>
<keyword evidence="8" id="KW-0812">Transmembrane</keyword>
<dbReference type="SMART" id="SM00388">
    <property type="entry name" value="HisKA"/>
    <property type="match status" value="1"/>
</dbReference>
<gene>
    <name evidence="10" type="ORF">NIES37_53910</name>
</gene>
<dbReference type="SUPFAM" id="SSF47384">
    <property type="entry name" value="Homodimeric domain of signal transducing histidine kinase"/>
    <property type="match status" value="1"/>
</dbReference>
<evidence type="ECO:0000259" key="9">
    <source>
        <dbReference type="PROSITE" id="PS50109"/>
    </source>
</evidence>
<evidence type="ECO:0000256" key="1">
    <source>
        <dbReference type="ARBA" id="ARBA00000085"/>
    </source>
</evidence>
<evidence type="ECO:0000256" key="8">
    <source>
        <dbReference type="SAM" id="Phobius"/>
    </source>
</evidence>
<dbReference type="KEGG" id="ttq:NIES37_53910"/>
<keyword evidence="4" id="KW-0808">Transferase</keyword>
<dbReference type="EC" id="2.7.13.3" evidence="2"/>
<dbReference type="Gene3D" id="3.30.565.10">
    <property type="entry name" value="Histidine kinase-like ATPase, C-terminal domain"/>
    <property type="match status" value="1"/>
</dbReference>
<dbReference type="InterPro" id="IPR005467">
    <property type="entry name" value="His_kinase_dom"/>
</dbReference>
<dbReference type="FunFam" id="3.30.565.10:FF:000006">
    <property type="entry name" value="Sensor histidine kinase WalK"/>
    <property type="match status" value="1"/>
</dbReference>
<accession>A0A1Z4N6U2</accession>
<dbReference type="InterPro" id="IPR004358">
    <property type="entry name" value="Sig_transdc_His_kin-like_C"/>
</dbReference>
<dbReference type="CDD" id="cd00075">
    <property type="entry name" value="HATPase"/>
    <property type="match status" value="1"/>
</dbReference>
<evidence type="ECO:0000256" key="2">
    <source>
        <dbReference type="ARBA" id="ARBA00012438"/>
    </source>
</evidence>
<keyword evidence="11" id="KW-1185">Reference proteome</keyword>
<dbReference type="AlphaFoldDB" id="A0A1Z4N6U2"/>
<dbReference type="PRINTS" id="PR00344">
    <property type="entry name" value="BCTRLSENSOR"/>
</dbReference>
<keyword evidence="8" id="KW-0472">Membrane</keyword>
<comment type="catalytic activity">
    <reaction evidence="1">
        <text>ATP + protein L-histidine = ADP + protein N-phospho-L-histidine.</text>
        <dbReference type="EC" id="2.7.13.3"/>
    </reaction>
</comment>
<evidence type="ECO:0000256" key="3">
    <source>
        <dbReference type="ARBA" id="ARBA00022553"/>
    </source>
</evidence>
<dbReference type="PANTHER" id="PTHR43547:SF2">
    <property type="entry name" value="HYBRID SIGNAL TRANSDUCTION HISTIDINE KINASE C"/>
    <property type="match status" value="1"/>
</dbReference>
<dbReference type="PROSITE" id="PS50109">
    <property type="entry name" value="HIS_KIN"/>
    <property type="match status" value="1"/>
</dbReference>
<feature type="transmembrane region" description="Helical" evidence="8">
    <location>
        <begin position="64"/>
        <end position="86"/>
    </location>
</feature>
<dbReference type="EMBL" id="AP018248">
    <property type="protein sequence ID" value="BAZ01392.1"/>
    <property type="molecule type" value="Genomic_DNA"/>
</dbReference>
<keyword evidence="5 10" id="KW-0418">Kinase</keyword>
<dbReference type="Pfam" id="PF02518">
    <property type="entry name" value="HATPase_c"/>
    <property type="match status" value="1"/>
</dbReference>
<feature type="transmembrane region" description="Helical" evidence="8">
    <location>
        <begin position="24"/>
        <end position="44"/>
    </location>
</feature>
<evidence type="ECO:0000256" key="7">
    <source>
        <dbReference type="ARBA" id="ARBA00055745"/>
    </source>
</evidence>
<dbReference type="Proteomes" id="UP000218785">
    <property type="component" value="Chromosome"/>
</dbReference>
<reference evidence="10 11" key="1">
    <citation type="submission" date="2017-06" db="EMBL/GenBank/DDBJ databases">
        <title>Genome sequencing of cyanobaciteial culture collection at National Institute for Environmental Studies (NIES).</title>
        <authorList>
            <person name="Hirose Y."/>
            <person name="Shimura Y."/>
            <person name="Fujisawa T."/>
            <person name="Nakamura Y."/>
            <person name="Kawachi M."/>
        </authorList>
    </citation>
    <scope>NUCLEOTIDE SEQUENCE [LARGE SCALE GENOMIC DNA]</scope>
    <source>
        <strain evidence="10 11">NIES-37</strain>
    </source>
</reference>
<dbReference type="InterPro" id="IPR003661">
    <property type="entry name" value="HisK_dim/P_dom"/>
</dbReference>
<keyword evidence="8" id="KW-1133">Transmembrane helix</keyword>
<evidence type="ECO:0000256" key="4">
    <source>
        <dbReference type="ARBA" id="ARBA00022679"/>
    </source>
</evidence>
<dbReference type="Gene3D" id="1.10.287.130">
    <property type="match status" value="1"/>
</dbReference>
<protein>
    <recommendedName>
        <fullName evidence="2">histidine kinase</fullName>
        <ecNumber evidence="2">2.7.13.3</ecNumber>
    </recommendedName>
</protein>
<evidence type="ECO:0000256" key="6">
    <source>
        <dbReference type="ARBA" id="ARBA00023012"/>
    </source>
</evidence>
<evidence type="ECO:0000313" key="11">
    <source>
        <dbReference type="Proteomes" id="UP000218785"/>
    </source>
</evidence>
<dbReference type="PANTHER" id="PTHR43547">
    <property type="entry name" value="TWO-COMPONENT HISTIDINE KINASE"/>
    <property type="match status" value="1"/>
</dbReference>
<dbReference type="CDD" id="cd00082">
    <property type="entry name" value="HisKA"/>
    <property type="match status" value="1"/>
</dbReference>